<dbReference type="EMBL" id="JBHLTL010000001">
    <property type="protein sequence ID" value="MFC0588534.1"/>
    <property type="molecule type" value="Genomic_DNA"/>
</dbReference>
<dbReference type="InterPro" id="IPR010985">
    <property type="entry name" value="Ribbon_hlx_hlx"/>
</dbReference>
<comment type="caution">
    <text evidence="2">The sequence shown here is derived from an EMBL/GenBank/DDBJ whole genome shotgun (WGS) entry which is preliminary data.</text>
</comment>
<gene>
    <name evidence="2" type="ORF">ACFFF7_03830</name>
</gene>
<feature type="region of interest" description="Disordered" evidence="1">
    <location>
        <begin position="1"/>
        <end position="27"/>
    </location>
</feature>
<proteinExistence type="predicted"/>
<dbReference type="SUPFAM" id="SSF47598">
    <property type="entry name" value="Ribbon-helix-helix"/>
    <property type="match status" value="1"/>
</dbReference>
<dbReference type="RefSeq" id="WP_379480031.1">
    <property type="nucleotide sequence ID" value="NZ_JBHLTL010000001.1"/>
</dbReference>
<protein>
    <recommendedName>
        <fullName evidence="4">Ribbon-helix-helix protein, CopG family</fullName>
    </recommendedName>
</protein>
<accession>A0ABV6PG43</accession>
<keyword evidence="3" id="KW-1185">Reference proteome</keyword>
<organism evidence="2 3">
    <name type="scientific">Novosphingobium aquiterrae</name>
    <dbReference type="NCBI Taxonomy" id="624388"/>
    <lineage>
        <taxon>Bacteria</taxon>
        <taxon>Pseudomonadati</taxon>
        <taxon>Pseudomonadota</taxon>
        <taxon>Alphaproteobacteria</taxon>
        <taxon>Sphingomonadales</taxon>
        <taxon>Sphingomonadaceae</taxon>
        <taxon>Novosphingobium</taxon>
    </lineage>
</organism>
<evidence type="ECO:0000256" key="1">
    <source>
        <dbReference type="SAM" id="MobiDB-lite"/>
    </source>
</evidence>
<evidence type="ECO:0000313" key="2">
    <source>
        <dbReference type="EMBL" id="MFC0588534.1"/>
    </source>
</evidence>
<dbReference type="Proteomes" id="UP001589943">
    <property type="component" value="Unassembled WGS sequence"/>
</dbReference>
<reference evidence="2 3" key="1">
    <citation type="submission" date="2024-09" db="EMBL/GenBank/DDBJ databases">
        <authorList>
            <person name="Sun Q."/>
            <person name="Mori K."/>
        </authorList>
    </citation>
    <scope>NUCLEOTIDE SEQUENCE [LARGE SCALE GENOMIC DNA]</scope>
    <source>
        <strain evidence="2 3">NCAIM B.02537</strain>
    </source>
</reference>
<evidence type="ECO:0008006" key="4">
    <source>
        <dbReference type="Google" id="ProtNLM"/>
    </source>
</evidence>
<evidence type="ECO:0000313" key="3">
    <source>
        <dbReference type="Proteomes" id="UP001589943"/>
    </source>
</evidence>
<sequence length="143" mass="15533">MSDKPFASLSPSLLARKGGAKPAMRPQLGPLQHDALARQVEDLGWNDMGHDDHHESAEVYSIAPKVRAAVRRTADRSSALADGRRAAFTLRVDAERHLKLRLACTVKGRSAQQLVTDAIDRLLDELPDVAALAAQVTVKPHNS</sequence>
<name>A0ABV6PG43_9SPHN</name>